<organism evidence="2 3">
    <name type="scientific">Rotaria socialis</name>
    <dbReference type="NCBI Taxonomy" id="392032"/>
    <lineage>
        <taxon>Eukaryota</taxon>
        <taxon>Metazoa</taxon>
        <taxon>Spiralia</taxon>
        <taxon>Gnathifera</taxon>
        <taxon>Rotifera</taxon>
        <taxon>Eurotatoria</taxon>
        <taxon>Bdelloidea</taxon>
        <taxon>Philodinida</taxon>
        <taxon>Philodinidae</taxon>
        <taxon>Rotaria</taxon>
    </lineage>
</organism>
<protein>
    <submittedName>
        <fullName evidence="2">Uncharacterized protein</fullName>
    </submittedName>
</protein>
<evidence type="ECO:0000313" key="2">
    <source>
        <dbReference type="EMBL" id="CAF4534519.1"/>
    </source>
</evidence>
<dbReference type="EMBL" id="CAJOBP010008355">
    <property type="protein sequence ID" value="CAF4532902.1"/>
    <property type="molecule type" value="Genomic_DNA"/>
</dbReference>
<dbReference type="Proteomes" id="UP000663851">
    <property type="component" value="Unassembled WGS sequence"/>
</dbReference>
<comment type="caution">
    <text evidence="2">The sequence shown here is derived from an EMBL/GenBank/DDBJ whole genome shotgun (WGS) entry which is preliminary data.</text>
</comment>
<dbReference type="EMBL" id="CAJOBO010004992">
    <property type="protein sequence ID" value="CAF4534519.1"/>
    <property type="molecule type" value="Genomic_DNA"/>
</dbReference>
<keyword evidence="4" id="KW-1185">Reference proteome</keyword>
<gene>
    <name evidence="2" type="ORF">HFQ381_LOCUS29941</name>
    <name evidence="1" type="ORF">UJA718_LOCUS28321</name>
</gene>
<evidence type="ECO:0000313" key="3">
    <source>
        <dbReference type="Proteomes" id="UP000663851"/>
    </source>
</evidence>
<dbReference type="Proteomes" id="UP000663873">
    <property type="component" value="Unassembled WGS sequence"/>
</dbReference>
<evidence type="ECO:0000313" key="4">
    <source>
        <dbReference type="Proteomes" id="UP000663873"/>
    </source>
</evidence>
<evidence type="ECO:0000313" key="1">
    <source>
        <dbReference type="EMBL" id="CAF4532902.1"/>
    </source>
</evidence>
<name>A0A820XK93_9BILA</name>
<reference evidence="2" key="1">
    <citation type="submission" date="2021-02" db="EMBL/GenBank/DDBJ databases">
        <authorList>
            <person name="Nowell W R."/>
        </authorList>
    </citation>
    <scope>NUCLEOTIDE SEQUENCE</scope>
</reference>
<sequence length="80" mass="9022">MGFDIGLIYLDALKERMLDNFNNILANARSVSSISSTTFGSLKCDEPVRVDQLSSFDILKICYALIIRTLDLLHRLTLND</sequence>
<dbReference type="AlphaFoldDB" id="A0A820XK93"/>
<proteinExistence type="predicted"/>
<accession>A0A820XK93</accession>